<gene>
    <name evidence="1" type="ORF">DWG20_11210</name>
</gene>
<keyword evidence="1" id="KW-0540">Nuclease</keyword>
<dbReference type="KEGG" id="ccah:DWG20_11210"/>
<dbReference type="EMBL" id="CP031337">
    <property type="protein sequence ID" value="AXK39962.1"/>
    <property type="molecule type" value="Genomic_DNA"/>
</dbReference>
<dbReference type="InterPro" id="IPR003615">
    <property type="entry name" value="HNH_nuc"/>
</dbReference>
<protein>
    <submittedName>
        <fullName evidence="1">HNH endonuclease</fullName>
    </submittedName>
</protein>
<keyword evidence="1" id="KW-0255">Endonuclease</keyword>
<sequence>MTFKLPNFLNDGHLNALRSTMGAPLSSSFVTEKRVKLIELPEIKRLREDGIDVAFEDIRVLEDGTLSYKDKRVLLYIRDVNSSQPTPKFHLVFCRTLDTMQRNKRWRRYVVANRDDGLFQVNFIDSGAKPQFIRLDVCQNCLGHIGWSGFSSAWPVGQKAEAVRRFTLTDFFERFPRDLFGVKPEFTTETAPLNDYTADWPDISEAAKRSKNYRCEACTIQLKGLDSKYLHTHHRNGQKNDNSPGNLEVLCIGCHAEEPLHAHLKASPAYLKFMQRGK</sequence>
<organism evidence="1 2">
    <name type="scientific">Crenobacter cavernae</name>
    <dbReference type="NCBI Taxonomy" id="2290923"/>
    <lineage>
        <taxon>Bacteria</taxon>
        <taxon>Pseudomonadati</taxon>
        <taxon>Pseudomonadota</taxon>
        <taxon>Betaproteobacteria</taxon>
        <taxon>Neisseriales</taxon>
        <taxon>Neisseriaceae</taxon>
        <taxon>Crenobacter</taxon>
    </lineage>
</organism>
<evidence type="ECO:0000313" key="1">
    <source>
        <dbReference type="EMBL" id="AXK39962.1"/>
    </source>
</evidence>
<dbReference type="GO" id="GO:0004519">
    <property type="term" value="F:endonuclease activity"/>
    <property type="evidence" value="ECO:0007669"/>
    <property type="project" value="UniProtKB-KW"/>
</dbReference>
<accession>A0A345Y7R0</accession>
<dbReference type="Proteomes" id="UP000254537">
    <property type="component" value="Chromosome"/>
</dbReference>
<evidence type="ECO:0000313" key="2">
    <source>
        <dbReference type="Proteomes" id="UP000254537"/>
    </source>
</evidence>
<dbReference type="OrthoDB" id="9815372at2"/>
<dbReference type="CDD" id="cd00085">
    <property type="entry name" value="HNHc"/>
    <property type="match status" value="1"/>
</dbReference>
<proteinExistence type="predicted"/>
<reference evidence="1 2" key="1">
    <citation type="submission" date="2018-07" db="EMBL/GenBank/DDBJ databases">
        <title>Crenobacter cavernae sp. nov., isolated from a karst cave.</title>
        <authorList>
            <person name="Zhu H."/>
        </authorList>
    </citation>
    <scope>NUCLEOTIDE SEQUENCE [LARGE SCALE GENOMIC DNA]</scope>
    <source>
        <strain evidence="1 2">K1W11S-77</strain>
    </source>
</reference>
<dbReference type="RefSeq" id="WP_115433892.1">
    <property type="nucleotide sequence ID" value="NZ_CP031337.1"/>
</dbReference>
<dbReference type="AlphaFoldDB" id="A0A345Y7R0"/>
<name>A0A345Y7R0_9NEIS</name>
<keyword evidence="1" id="KW-0378">Hydrolase</keyword>